<evidence type="ECO:0000256" key="7">
    <source>
        <dbReference type="ARBA" id="ARBA00022801"/>
    </source>
</evidence>
<gene>
    <name evidence="11" type="ORF">TUM4438_43610</name>
</gene>
<evidence type="ECO:0008006" key="13">
    <source>
        <dbReference type="Google" id="ProtNLM"/>
    </source>
</evidence>
<evidence type="ECO:0000256" key="4">
    <source>
        <dbReference type="ARBA" id="ARBA00022670"/>
    </source>
</evidence>
<evidence type="ECO:0000256" key="6">
    <source>
        <dbReference type="ARBA" id="ARBA00022729"/>
    </source>
</evidence>
<dbReference type="Proteomes" id="UP000887104">
    <property type="component" value="Unassembled WGS sequence"/>
</dbReference>
<evidence type="ECO:0000256" key="1">
    <source>
        <dbReference type="ARBA" id="ARBA00001947"/>
    </source>
</evidence>
<evidence type="ECO:0000256" key="9">
    <source>
        <dbReference type="ARBA" id="ARBA00023049"/>
    </source>
</evidence>
<evidence type="ECO:0000256" key="3">
    <source>
        <dbReference type="ARBA" id="ARBA00022525"/>
    </source>
</evidence>
<dbReference type="PANTHER" id="PTHR13062:SF9">
    <property type="entry name" value="MICROBIAL COLLAGENASE"/>
    <property type="match status" value="1"/>
</dbReference>
<keyword evidence="4" id="KW-0645">Protease</keyword>
<evidence type="ECO:0000313" key="12">
    <source>
        <dbReference type="Proteomes" id="UP000887104"/>
    </source>
</evidence>
<dbReference type="EMBL" id="BPEY01000147">
    <property type="protein sequence ID" value="GIU52028.1"/>
    <property type="molecule type" value="Genomic_DNA"/>
</dbReference>
<keyword evidence="8" id="KW-0862">Zinc</keyword>
<accession>A0ABQ4PRA2</accession>
<name>A0ABQ4PRA2_9GAMM</name>
<keyword evidence="5" id="KW-0479">Metal-binding</keyword>
<comment type="caution">
    <text evidence="11">The sequence shown here is derived from an EMBL/GenBank/DDBJ whole genome shotgun (WGS) entry which is preliminary data.</text>
</comment>
<comment type="subcellular location">
    <subcellularLocation>
        <location evidence="2">Secreted</location>
    </subcellularLocation>
</comment>
<evidence type="ECO:0000313" key="11">
    <source>
        <dbReference type="EMBL" id="GIU52028.1"/>
    </source>
</evidence>
<dbReference type="RefSeq" id="WP_220783317.1">
    <property type="nucleotide sequence ID" value="NZ_BPEY01000147.1"/>
</dbReference>
<dbReference type="PRINTS" id="PR00931">
    <property type="entry name" value="MICOLLPTASE"/>
</dbReference>
<keyword evidence="3" id="KW-0964">Secreted</keyword>
<feature type="chain" id="PRO_5046808950" description="Collagenase" evidence="10">
    <location>
        <begin position="23"/>
        <end position="294"/>
    </location>
</feature>
<protein>
    <recommendedName>
        <fullName evidence="13">Collagenase</fullName>
    </recommendedName>
</protein>
<evidence type="ECO:0000256" key="5">
    <source>
        <dbReference type="ARBA" id="ARBA00022723"/>
    </source>
</evidence>
<keyword evidence="6 10" id="KW-0732">Signal</keyword>
<keyword evidence="7" id="KW-0378">Hydrolase</keyword>
<keyword evidence="12" id="KW-1185">Reference proteome</keyword>
<proteinExistence type="predicted"/>
<dbReference type="Gene3D" id="3.40.30.160">
    <property type="entry name" value="Collagenase ColT, N-terminal domain"/>
    <property type="match status" value="1"/>
</dbReference>
<dbReference type="Pfam" id="PF01752">
    <property type="entry name" value="Peptidase_M9"/>
    <property type="match status" value="1"/>
</dbReference>
<evidence type="ECO:0000256" key="10">
    <source>
        <dbReference type="SAM" id="SignalP"/>
    </source>
</evidence>
<keyword evidence="9" id="KW-0482">Metalloprotease</keyword>
<evidence type="ECO:0000256" key="8">
    <source>
        <dbReference type="ARBA" id="ARBA00022833"/>
    </source>
</evidence>
<sequence length="294" mass="33199">MKNKHTLLPLALIMALPFAAQAEPKANIDAVLSQSHACSDTIIIRSQALTKKQISDACQLLQKQEANFHQLFGTLNKPVAHDNNHSMRANVYHSREDYVEYVTQHFDVPSDNGGMYLEGLPGKEGNQAEFVAYEKKGQVWNLAHEYVHYLDGRFNLYGDFCLSLHDSHSGPEYCPKPAPLYPHTVWWSEGVAEYISVGNNNPKAIALIGNKQSYVLSDIFNTSYEKNGGTDRVYRWGYLAVRFMIENHKDKVDSMLGFTRTGDYPRYQALLASWGTSMDAEFDAWLKALKAANK</sequence>
<reference evidence="11" key="1">
    <citation type="submission" date="2021-05" db="EMBL/GenBank/DDBJ databases">
        <title>Molecular characterization for Shewanella algae harboring chromosomal blaOXA-55-like strains isolated from clinical and environment sample.</title>
        <authorList>
            <person name="Ohama Y."/>
            <person name="Aoki K."/>
            <person name="Harada S."/>
            <person name="Moriya K."/>
            <person name="Ishii Y."/>
            <person name="Tateda K."/>
        </authorList>
    </citation>
    <scope>NUCLEOTIDE SEQUENCE</scope>
    <source>
        <strain evidence="11">JCM 11563</strain>
    </source>
</reference>
<dbReference type="Gene3D" id="1.10.390.20">
    <property type="match status" value="1"/>
</dbReference>
<comment type="cofactor">
    <cofactor evidence="1">
        <name>Zn(2+)</name>
        <dbReference type="ChEBI" id="CHEBI:29105"/>
    </cofactor>
</comment>
<dbReference type="InterPro" id="IPR002169">
    <property type="entry name" value="Peptidase_M9A/M9B"/>
</dbReference>
<dbReference type="PANTHER" id="PTHR13062">
    <property type="entry name" value="COLLAGENASE"/>
    <property type="match status" value="1"/>
</dbReference>
<feature type="signal peptide" evidence="10">
    <location>
        <begin position="1"/>
        <end position="22"/>
    </location>
</feature>
<organism evidence="11 12">
    <name type="scientific">Shewanella sairae</name>
    <dbReference type="NCBI Taxonomy" id="190310"/>
    <lineage>
        <taxon>Bacteria</taxon>
        <taxon>Pseudomonadati</taxon>
        <taxon>Pseudomonadota</taxon>
        <taxon>Gammaproteobacteria</taxon>
        <taxon>Alteromonadales</taxon>
        <taxon>Shewanellaceae</taxon>
        <taxon>Shewanella</taxon>
    </lineage>
</organism>
<evidence type="ECO:0000256" key="2">
    <source>
        <dbReference type="ARBA" id="ARBA00004613"/>
    </source>
</evidence>